<dbReference type="AlphaFoldDB" id="A0A976FFG9"/>
<keyword evidence="4" id="KW-1185">Reference proteome</keyword>
<dbReference type="InterPro" id="IPR011993">
    <property type="entry name" value="PH-like_dom_sf"/>
</dbReference>
<dbReference type="GO" id="GO:0005096">
    <property type="term" value="F:GTPase activator activity"/>
    <property type="evidence" value="ECO:0007669"/>
    <property type="project" value="TreeGrafter"/>
</dbReference>
<evidence type="ECO:0000313" key="4">
    <source>
        <dbReference type="Proteomes" id="UP000294530"/>
    </source>
</evidence>
<dbReference type="SUPFAM" id="SSF50729">
    <property type="entry name" value="PH domain-like"/>
    <property type="match status" value="1"/>
</dbReference>
<feature type="domain" description="Rab-GAP TBC" evidence="2">
    <location>
        <begin position="165"/>
        <end position="476"/>
    </location>
</feature>
<dbReference type="InterPro" id="IPR035969">
    <property type="entry name" value="Rab-GAP_TBC_sf"/>
</dbReference>
<dbReference type="PANTHER" id="PTHR47219:SF9">
    <property type="entry name" value="GTPASE ACTIVATING PROTEIN AND CENTROSOME-ASSOCIATED, ISOFORM B"/>
    <property type="match status" value="1"/>
</dbReference>
<reference evidence="3 4" key="1">
    <citation type="journal article" date="2021" name="Genome Biol.">
        <title>AFLAP: assembly-free linkage analysis pipeline using k-mers from genome sequencing data.</title>
        <authorList>
            <person name="Fletcher K."/>
            <person name="Zhang L."/>
            <person name="Gil J."/>
            <person name="Han R."/>
            <person name="Cavanaugh K."/>
            <person name="Michelmore R."/>
        </authorList>
    </citation>
    <scope>NUCLEOTIDE SEQUENCE [LARGE SCALE GENOMIC DNA]</scope>
    <source>
        <strain evidence="3 4">SF5</strain>
    </source>
</reference>
<dbReference type="OrthoDB" id="294251at2759"/>
<dbReference type="RefSeq" id="XP_067815013.1">
    <property type="nucleotide sequence ID" value="XM_067965685.1"/>
</dbReference>
<dbReference type="PROSITE" id="PS50003">
    <property type="entry name" value="PH_DOMAIN"/>
    <property type="match status" value="1"/>
</dbReference>
<accession>A0A976FFG9</accession>
<evidence type="ECO:0000259" key="2">
    <source>
        <dbReference type="PROSITE" id="PS50086"/>
    </source>
</evidence>
<dbReference type="GO" id="GO:0031410">
    <property type="term" value="C:cytoplasmic vesicle"/>
    <property type="evidence" value="ECO:0007669"/>
    <property type="project" value="UniProtKB-ARBA"/>
</dbReference>
<comment type="caution">
    <text evidence="3">The sequence shown here is derived from an EMBL/GenBank/DDBJ whole genome shotgun (WGS) entry which is preliminary data.</text>
</comment>
<dbReference type="PROSITE" id="PS50086">
    <property type="entry name" value="TBC_RABGAP"/>
    <property type="match status" value="1"/>
</dbReference>
<evidence type="ECO:0000313" key="3">
    <source>
        <dbReference type="EMBL" id="TDH65514.1"/>
    </source>
</evidence>
<evidence type="ECO:0000259" key="1">
    <source>
        <dbReference type="PROSITE" id="PS50003"/>
    </source>
</evidence>
<dbReference type="InterPro" id="IPR000195">
    <property type="entry name" value="Rab-GAP-TBC_dom"/>
</dbReference>
<dbReference type="GO" id="GO:0016192">
    <property type="term" value="P:vesicle-mediated transport"/>
    <property type="evidence" value="ECO:0007669"/>
    <property type="project" value="UniProtKB-ARBA"/>
</dbReference>
<dbReference type="Gene3D" id="1.10.10.2750">
    <property type="match status" value="1"/>
</dbReference>
<gene>
    <name evidence="3" type="ORF">CCR75_007627</name>
</gene>
<dbReference type="KEGG" id="blac:94351356"/>
<dbReference type="InterPro" id="IPR001849">
    <property type="entry name" value="PH_domain"/>
</dbReference>
<evidence type="ECO:0008006" key="5">
    <source>
        <dbReference type="Google" id="ProtNLM"/>
    </source>
</evidence>
<dbReference type="GO" id="GO:0005773">
    <property type="term" value="C:vacuole"/>
    <property type="evidence" value="ECO:0007669"/>
    <property type="project" value="UniProtKB-ARBA"/>
</dbReference>
<organism evidence="3 4">
    <name type="scientific">Bremia lactucae</name>
    <name type="common">Lettuce downy mildew</name>
    <dbReference type="NCBI Taxonomy" id="4779"/>
    <lineage>
        <taxon>Eukaryota</taxon>
        <taxon>Sar</taxon>
        <taxon>Stramenopiles</taxon>
        <taxon>Oomycota</taxon>
        <taxon>Peronosporomycetes</taxon>
        <taxon>Peronosporales</taxon>
        <taxon>Peronosporaceae</taxon>
        <taxon>Bremia</taxon>
    </lineage>
</organism>
<dbReference type="FunFam" id="1.10.472.80:FF:000006">
    <property type="entry name" value="TBC1 domain family member 14"/>
    <property type="match status" value="1"/>
</dbReference>
<protein>
    <recommendedName>
        <fullName evidence="5">Rab-GAP TBC domain-containing protein</fullName>
    </recommendedName>
</protein>
<dbReference type="Gene3D" id="2.30.29.30">
    <property type="entry name" value="Pleckstrin-homology domain (PH domain)/Phosphotyrosine-binding domain (PTB)"/>
    <property type="match status" value="1"/>
</dbReference>
<dbReference type="Pfam" id="PF00566">
    <property type="entry name" value="RabGAP-TBC"/>
    <property type="match status" value="1"/>
</dbReference>
<dbReference type="Pfam" id="PF00169">
    <property type="entry name" value="PH"/>
    <property type="match status" value="1"/>
</dbReference>
<dbReference type="Gene3D" id="1.10.8.270">
    <property type="entry name" value="putative rabgap domain of human tbc1 domain family member 14 like domains"/>
    <property type="match status" value="1"/>
</dbReference>
<dbReference type="SMART" id="SM00164">
    <property type="entry name" value="TBC"/>
    <property type="match status" value="1"/>
</dbReference>
<dbReference type="SUPFAM" id="SSF47923">
    <property type="entry name" value="Ypt/Rab-GAP domain of gyp1p"/>
    <property type="match status" value="2"/>
</dbReference>
<dbReference type="GeneID" id="94351356"/>
<dbReference type="PANTHER" id="PTHR47219">
    <property type="entry name" value="RAB GTPASE-ACTIVATING PROTEIN 1-LIKE"/>
    <property type="match status" value="1"/>
</dbReference>
<sequence>MKFGDDLGEMTYSTKSGRKPRLLLTLGNIQVIDDQNLVCHPGNFVFVLQKPTRKLYLSATTEQERRRWVAELRSMLQEAYFGLNRPSIDSDIARRSLISASKPTLSRWKRRLDCVSKKRRVERKRQQLTKMKQTYAEIWQNVVSTLLSGRMRDDVSMLESLCFAGIPKEFRGRVWAWLLGNKLQVSEDLFEICKSRAQAVQMEMSLKRHVDHSVIESLALSSGSFRGICELRTRSVSSASSASSISEPNVEDDQSLVAAQCMALPLIAKNTIVETLSTGQLKAWSLDAFDTNNLRRARRSSAVLPTQNILQDAVSIAEMLVAHGERSIKLVNIDMPRTFGHHPLFQPGAEGTERTTEVLEAYICYRPDLGYVQGMSYLAATLCFHMDSFTAFKALVALMSSILLFDMFRLGARRTFHYIGVYNEILRYELPVLAAHFHEAGIDPQMYAVDWALTLFTRSLPLDLALRIWDVYVLLGTPFFFQASMGLLSLFQDSLLLMEAENIIRLLHNFPKTTSTQKVFEAIASVKLSCDEINELLAGGNLWSPDENRQVPIKFPDTYE</sequence>
<dbReference type="InterPro" id="IPR050302">
    <property type="entry name" value="Rab_GAP_TBC_domain"/>
</dbReference>
<dbReference type="EMBL" id="SHOA02000002">
    <property type="protein sequence ID" value="TDH65514.1"/>
    <property type="molecule type" value="Genomic_DNA"/>
</dbReference>
<proteinExistence type="predicted"/>
<dbReference type="Gene3D" id="1.10.472.80">
    <property type="entry name" value="Ypt/Rab-GAP domain of gyp1p, domain 3"/>
    <property type="match status" value="1"/>
</dbReference>
<dbReference type="GO" id="GO:0031267">
    <property type="term" value="F:small GTPase binding"/>
    <property type="evidence" value="ECO:0007669"/>
    <property type="project" value="TreeGrafter"/>
</dbReference>
<name>A0A976FFG9_BRELC</name>
<dbReference type="Proteomes" id="UP000294530">
    <property type="component" value="Unassembled WGS sequence"/>
</dbReference>
<feature type="domain" description="PH" evidence="1">
    <location>
        <begin position="1"/>
        <end position="77"/>
    </location>
</feature>